<feature type="transmembrane region" description="Helical" evidence="7">
    <location>
        <begin position="44"/>
        <end position="62"/>
    </location>
</feature>
<dbReference type="GO" id="GO:0016020">
    <property type="term" value="C:membrane"/>
    <property type="evidence" value="ECO:0007669"/>
    <property type="project" value="UniProtKB-SubCell"/>
</dbReference>
<feature type="transmembrane region" description="Helical" evidence="7">
    <location>
        <begin position="12"/>
        <end position="32"/>
    </location>
</feature>
<keyword evidence="10" id="KW-1185">Reference proteome</keyword>
<comment type="similarity">
    <text evidence="5">Belongs to the SAT4 family.</text>
</comment>
<evidence type="ECO:0000256" key="6">
    <source>
        <dbReference type="SAM" id="MobiDB-lite"/>
    </source>
</evidence>
<feature type="domain" description="Rhodopsin" evidence="8">
    <location>
        <begin position="26"/>
        <end position="284"/>
    </location>
</feature>
<name>A0A439CXJ3_9PEZI</name>
<dbReference type="Pfam" id="PF20684">
    <property type="entry name" value="Fung_rhodopsin"/>
    <property type="match status" value="1"/>
</dbReference>
<evidence type="ECO:0000313" key="10">
    <source>
        <dbReference type="Proteomes" id="UP000286045"/>
    </source>
</evidence>
<comment type="caution">
    <text evidence="9">The sequence shown here is derived from an EMBL/GenBank/DDBJ whole genome shotgun (WGS) entry which is preliminary data.</text>
</comment>
<dbReference type="Proteomes" id="UP000286045">
    <property type="component" value="Unassembled WGS sequence"/>
</dbReference>
<keyword evidence="4 7" id="KW-0472">Membrane</keyword>
<evidence type="ECO:0000256" key="5">
    <source>
        <dbReference type="ARBA" id="ARBA00038359"/>
    </source>
</evidence>
<evidence type="ECO:0000313" key="9">
    <source>
        <dbReference type="EMBL" id="RWA06741.1"/>
    </source>
</evidence>
<dbReference type="AlphaFoldDB" id="A0A439CXJ3"/>
<evidence type="ECO:0000256" key="1">
    <source>
        <dbReference type="ARBA" id="ARBA00004141"/>
    </source>
</evidence>
<evidence type="ECO:0000256" key="2">
    <source>
        <dbReference type="ARBA" id="ARBA00022692"/>
    </source>
</evidence>
<evidence type="ECO:0000256" key="4">
    <source>
        <dbReference type="ARBA" id="ARBA00023136"/>
    </source>
</evidence>
<proteinExistence type="inferred from homology"/>
<evidence type="ECO:0000256" key="7">
    <source>
        <dbReference type="SAM" id="Phobius"/>
    </source>
</evidence>
<gene>
    <name evidence="9" type="ORF">EKO27_g8364</name>
</gene>
<sequence>MSYYPPSTVIPIYSVFMGVAVALTAVRLWVRLSFARIALGTDDYLLLFGLAIAITCNGIQYYNALKGTGGEAIDPGQMTEMVIISHKIDWAMIVIEKASFGAIKLSILFFYRRIFGIWGSFRRVNNVLLWIVFAWAVLFTVADVLICGAHPELIWGFDQTIALQRCGNRGALLLAFSVTSVATDLPILGLPFFYISRLQMATSKKWATSFVFFLGALSTGASILRLIFLIVSYPVGRLNFAYVAPPDDETPLVLKIFNPTFWALAELWLGVWAANLPPCAPLLRSVNFHPYRRISSAYRRIWTKESSTASSRPAKVPFSDRSEDYSAGTATQDSMPLVPISAHRRGSSVTWEDQPSLGRTSERRRGSSITWDNPPSLGPMEWKGDGRLSGFGLLSSTESASQHR</sequence>
<feature type="transmembrane region" description="Helical" evidence="7">
    <location>
        <begin position="90"/>
        <end position="111"/>
    </location>
</feature>
<accession>A0A439CXJ3</accession>
<dbReference type="EMBL" id="RYZI01000311">
    <property type="protein sequence ID" value="RWA06741.1"/>
    <property type="molecule type" value="Genomic_DNA"/>
</dbReference>
<evidence type="ECO:0000256" key="3">
    <source>
        <dbReference type="ARBA" id="ARBA00022989"/>
    </source>
</evidence>
<feature type="compositionally biased region" description="Polar residues" evidence="6">
    <location>
        <begin position="394"/>
        <end position="404"/>
    </location>
</feature>
<keyword evidence="2 7" id="KW-0812">Transmembrane</keyword>
<feature type="transmembrane region" description="Helical" evidence="7">
    <location>
        <begin position="206"/>
        <end position="231"/>
    </location>
</feature>
<keyword evidence="3 7" id="KW-1133">Transmembrane helix</keyword>
<feature type="transmembrane region" description="Helical" evidence="7">
    <location>
        <begin position="127"/>
        <end position="151"/>
    </location>
</feature>
<protein>
    <recommendedName>
        <fullName evidence="8">Rhodopsin domain-containing protein</fullName>
    </recommendedName>
</protein>
<reference evidence="9 10" key="1">
    <citation type="submission" date="2018-12" db="EMBL/GenBank/DDBJ databases">
        <title>Draft genome sequence of Xylaria grammica IHI A82.</title>
        <authorList>
            <person name="Buettner E."/>
            <person name="Kellner H."/>
        </authorList>
    </citation>
    <scope>NUCLEOTIDE SEQUENCE [LARGE SCALE GENOMIC DNA]</scope>
    <source>
        <strain evidence="9 10">IHI A82</strain>
    </source>
</reference>
<feature type="region of interest" description="Disordered" evidence="6">
    <location>
        <begin position="311"/>
        <end position="404"/>
    </location>
</feature>
<evidence type="ECO:0000259" key="8">
    <source>
        <dbReference type="Pfam" id="PF20684"/>
    </source>
</evidence>
<dbReference type="InterPro" id="IPR049326">
    <property type="entry name" value="Rhodopsin_dom_fungi"/>
</dbReference>
<organism evidence="9 10">
    <name type="scientific">Xylaria grammica</name>
    <dbReference type="NCBI Taxonomy" id="363999"/>
    <lineage>
        <taxon>Eukaryota</taxon>
        <taxon>Fungi</taxon>
        <taxon>Dikarya</taxon>
        <taxon>Ascomycota</taxon>
        <taxon>Pezizomycotina</taxon>
        <taxon>Sordariomycetes</taxon>
        <taxon>Xylariomycetidae</taxon>
        <taxon>Xylariales</taxon>
        <taxon>Xylariaceae</taxon>
        <taxon>Xylaria</taxon>
    </lineage>
</organism>
<dbReference type="PANTHER" id="PTHR33048:SF157">
    <property type="entry name" value="INTEGRAL MEMBRANE PROTEIN"/>
    <property type="match status" value="1"/>
</dbReference>
<feature type="transmembrane region" description="Helical" evidence="7">
    <location>
        <begin position="171"/>
        <end position="194"/>
    </location>
</feature>
<feature type="compositionally biased region" description="Polar residues" evidence="6">
    <location>
        <begin position="347"/>
        <end position="359"/>
    </location>
</feature>
<comment type="subcellular location">
    <subcellularLocation>
        <location evidence="1">Membrane</location>
        <topology evidence="1">Multi-pass membrane protein</topology>
    </subcellularLocation>
</comment>
<dbReference type="InterPro" id="IPR052337">
    <property type="entry name" value="SAT4-like"/>
</dbReference>
<dbReference type="PANTHER" id="PTHR33048">
    <property type="entry name" value="PTH11-LIKE INTEGRAL MEMBRANE PROTEIN (AFU_ORTHOLOGUE AFUA_5G11245)"/>
    <property type="match status" value="1"/>
</dbReference>